<dbReference type="InterPro" id="IPR036388">
    <property type="entry name" value="WH-like_DNA-bd_sf"/>
</dbReference>
<feature type="compositionally biased region" description="Polar residues" evidence="1">
    <location>
        <begin position="651"/>
        <end position="666"/>
    </location>
</feature>
<evidence type="ECO:0000313" key="2">
    <source>
        <dbReference type="EMBL" id="QEE28110.1"/>
    </source>
</evidence>
<feature type="compositionally biased region" description="Basic and acidic residues" evidence="1">
    <location>
        <begin position="678"/>
        <end position="689"/>
    </location>
</feature>
<dbReference type="RefSeq" id="WP_147647302.1">
    <property type="nucleotide sequence ID" value="NZ_CP042806.1"/>
</dbReference>
<keyword evidence="3" id="KW-1185">Reference proteome</keyword>
<sequence>MEQKKTSWRAFETEAVLESRYDQLLHWGILLTRGDAGEAREIVHDLCLYLILTKTDFNRISNQDGYLYTSLRHVYLSRMTRASREALRFVSIGDFDNVHFALSGRDRSGSVLIQNDLRTICGYSVWRKEASKGFSYFILHFFHGYFPREIAEIACLPVSAIYNKLKSARTELKEHLSAPDKVRPIKQGSLPLPRQSPIVVPTPELFQELRETILQARRGACLPEEDLLAYYEIDAPVPIPCELLSHIVSCQRCLALIDRHFRRPTLKDRDALDGFDRVLNMQHLAQGGTDRKSVKVMFETMRREKERIYHHRPQSLFIAVNTRVVAFHDVQGIQSALSIRLEYSEQPNCVEVFSEQQIRLAMIAIDSLPPDGPERLTQQTLLSDTRRLELNLSFDGLGLQCEVVYSDPEASTGIQDAMEELRPSTLQALVGTDQPSWIKKLISTLVPSPAMAWGLALAFVACAGAYFMSYIHQPRLDASAVLNQAVAMEAAKMAGATRHQTMNLIETTSDGLVLRGIVETWQEGQTGRHIRRLYDLHHHVIASEWKDKNGRSGVSIAPSNTEIDAPARQLAMNDLWKQDLSSADFRALGGKSIRVSVVNGEYKLSATMEDDNKPRLLSAVLVLDSHLNAVGEELYLHKDSPIRELQLLQTGQDYQPSSNVPDSVFSNEEEGMGGSPVDKGDASMRDRSKPNTNTQLVQLEIGALYELNQMGADIGDPIDVVRAPDGRIRIYGTVADNARRSQLLARLETLPNQQLLTIQLNSQSSLRSAAPSAPKSTVPTTSVYSVTRTEAPSEVVLKQYFESKGWTGDREKSAVSQFSQEAREHAQRALQRAYALNRLGTSFTARELSAANPAYQRQWARMASAHAFALEIELSALNDQLSRIIPDDHESLPAHGGEYANIDDPATLARATERLLHKTQELSRIIGGAFASGVVKSADRNGEPLLTHARNSIPLREAAAIVSFTQRLSHLDAHEVRPSDSKGPLRHRDEQ</sequence>
<accession>A0A5B9EBP2</accession>
<organism evidence="2 3">
    <name type="scientific">Terriglobus albidus</name>
    <dbReference type="NCBI Taxonomy" id="1592106"/>
    <lineage>
        <taxon>Bacteria</taxon>
        <taxon>Pseudomonadati</taxon>
        <taxon>Acidobacteriota</taxon>
        <taxon>Terriglobia</taxon>
        <taxon>Terriglobales</taxon>
        <taxon>Acidobacteriaceae</taxon>
        <taxon>Terriglobus</taxon>
    </lineage>
</organism>
<dbReference type="SUPFAM" id="SSF88659">
    <property type="entry name" value="Sigma3 and sigma4 domains of RNA polymerase sigma factors"/>
    <property type="match status" value="1"/>
</dbReference>
<protein>
    <submittedName>
        <fullName evidence="2">RNA polymerase sigma factor</fullName>
    </submittedName>
</protein>
<dbReference type="OrthoDB" id="101689at2"/>
<dbReference type="EMBL" id="CP042806">
    <property type="protein sequence ID" value="QEE28110.1"/>
    <property type="molecule type" value="Genomic_DNA"/>
</dbReference>
<evidence type="ECO:0000256" key="1">
    <source>
        <dbReference type="SAM" id="MobiDB-lite"/>
    </source>
</evidence>
<dbReference type="Proteomes" id="UP000321820">
    <property type="component" value="Chromosome"/>
</dbReference>
<reference evidence="2 3" key="1">
    <citation type="submission" date="2019-08" db="EMBL/GenBank/DDBJ databases">
        <title>Complete genome sequence of Terriglobus albidus strain ORNL.</title>
        <authorList>
            <person name="Podar M."/>
        </authorList>
    </citation>
    <scope>NUCLEOTIDE SEQUENCE [LARGE SCALE GENOMIC DNA]</scope>
    <source>
        <strain evidence="2 3">ORNL</strain>
    </source>
</reference>
<dbReference type="InterPro" id="IPR013324">
    <property type="entry name" value="RNA_pol_sigma_r3/r4-like"/>
</dbReference>
<dbReference type="Gene3D" id="1.10.10.10">
    <property type="entry name" value="Winged helix-like DNA-binding domain superfamily/Winged helix DNA-binding domain"/>
    <property type="match status" value="1"/>
</dbReference>
<feature type="region of interest" description="Disordered" evidence="1">
    <location>
        <begin position="651"/>
        <end position="690"/>
    </location>
</feature>
<gene>
    <name evidence="2" type="ORF">FTW19_08965</name>
</gene>
<dbReference type="KEGG" id="talb:FTW19_08965"/>
<evidence type="ECO:0000313" key="3">
    <source>
        <dbReference type="Proteomes" id="UP000321820"/>
    </source>
</evidence>
<dbReference type="AlphaFoldDB" id="A0A5B9EBP2"/>
<proteinExistence type="predicted"/>
<name>A0A5B9EBP2_9BACT</name>